<dbReference type="AlphaFoldDB" id="A0A0C9QM65"/>
<dbReference type="EMBL" id="GBYB01004619">
    <property type="protein sequence ID" value="JAG74386.1"/>
    <property type="molecule type" value="Transcribed_RNA"/>
</dbReference>
<evidence type="ECO:0000313" key="1">
    <source>
        <dbReference type="EMBL" id="JAG74386.1"/>
    </source>
</evidence>
<gene>
    <name evidence="1" type="primary">manA</name>
    <name evidence="1" type="ORF">g.35075</name>
</gene>
<sequence length="131" mass="15653">MTSKFFSKVRRFFLRATARVYEHYRGFVEFLQDLMTIKNYLKGILTPKNVLCNFSPGNFPKNISSVGYLERYWIEREMLRTFFAENSMYKRNGLLTFSSQSSSFRDIFGIMTKWRSCDCGMRNISRKSEHF</sequence>
<organism evidence="1">
    <name type="scientific">Fopius arisanus</name>
    <dbReference type="NCBI Taxonomy" id="64838"/>
    <lineage>
        <taxon>Eukaryota</taxon>
        <taxon>Metazoa</taxon>
        <taxon>Ecdysozoa</taxon>
        <taxon>Arthropoda</taxon>
        <taxon>Hexapoda</taxon>
        <taxon>Insecta</taxon>
        <taxon>Pterygota</taxon>
        <taxon>Neoptera</taxon>
        <taxon>Endopterygota</taxon>
        <taxon>Hymenoptera</taxon>
        <taxon>Apocrita</taxon>
        <taxon>Ichneumonoidea</taxon>
        <taxon>Braconidae</taxon>
        <taxon>Opiinae</taxon>
        <taxon>Fopius</taxon>
    </lineage>
</organism>
<name>A0A0C9QM65_9HYME</name>
<proteinExistence type="predicted"/>
<reference evidence="1" key="1">
    <citation type="submission" date="2015-01" db="EMBL/GenBank/DDBJ databases">
        <title>Transcriptome Assembly of Fopius arisanus.</title>
        <authorList>
            <person name="Geib S."/>
        </authorList>
    </citation>
    <scope>NUCLEOTIDE SEQUENCE</scope>
</reference>
<protein>
    <submittedName>
        <fullName evidence="1">ManA protein</fullName>
    </submittedName>
</protein>
<accession>A0A0C9QM65</accession>